<feature type="transmembrane region" description="Helical" evidence="6">
    <location>
        <begin position="165"/>
        <end position="186"/>
    </location>
</feature>
<feature type="transmembrane region" description="Helical" evidence="6">
    <location>
        <begin position="360"/>
        <end position="383"/>
    </location>
</feature>
<evidence type="ECO:0000256" key="6">
    <source>
        <dbReference type="SAM" id="Phobius"/>
    </source>
</evidence>
<dbReference type="Gene3D" id="1.20.1250.20">
    <property type="entry name" value="MFS general substrate transporter like domains"/>
    <property type="match status" value="1"/>
</dbReference>
<evidence type="ECO:0000256" key="1">
    <source>
        <dbReference type="ARBA" id="ARBA00004651"/>
    </source>
</evidence>
<feature type="transmembrane region" description="Helical" evidence="6">
    <location>
        <begin position="78"/>
        <end position="96"/>
    </location>
</feature>
<dbReference type="SUPFAM" id="SSF103473">
    <property type="entry name" value="MFS general substrate transporter"/>
    <property type="match status" value="1"/>
</dbReference>
<reference evidence="8 9" key="1">
    <citation type="submission" date="2023-03" db="EMBL/GenBank/DDBJ databases">
        <title>Bacillus Genome Sequencing.</title>
        <authorList>
            <person name="Dunlap C."/>
        </authorList>
    </citation>
    <scope>NUCLEOTIDE SEQUENCE [LARGE SCALE GENOMIC DNA]</scope>
    <source>
        <strain evidence="8 9">B-23453</strain>
    </source>
</reference>
<comment type="caution">
    <text evidence="8">The sequence shown here is derived from an EMBL/GenBank/DDBJ whole genome shotgun (WGS) entry which is preliminary data.</text>
</comment>
<feature type="transmembrane region" description="Helical" evidence="6">
    <location>
        <begin position="12"/>
        <end position="39"/>
    </location>
</feature>
<proteinExistence type="predicted"/>
<dbReference type="InterPro" id="IPR052714">
    <property type="entry name" value="MFS_Exporter"/>
</dbReference>
<keyword evidence="5 6" id="KW-0472">Membrane</keyword>
<keyword evidence="2" id="KW-0813">Transport</keyword>
<evidence type="ECO:0000313" key="8">
    <source>
        <dbReference type="EMBL" id="MED1201876.1"/>
    </source>
</evidence>
<protein>
    <submittedName>
        <fullName evidence="8">MFS transporter</fullName>
    </submittedName>
</protein>
<evidence type="ECO:0000256" key="4">
    <source>
        <dbReference type="ARBA" id="ARBA00022989"/>
    </source>
</evidence>
<dbReference type="PANTHER" id="PTHR23531:SF1">
    <property type="entry name" value="QUINOLENE RESISTANCE PROTEIN NORA"/>
    <property type="match status" value="1"/>
</dbReference>
<keyword evidence="4 6" id="KW-1133">Transmembrane helix</keyword>
<evidence type="ECO:0000313" key="9">
    <source>
        <dbReference type="Proteomes" id="UP001341444"/>
    </source>
</evidence>
<evidence type="ECO:0000259" key="7">
    <source>
        <dbReference type="PROSITE" id="PS50850"/>
    </source>
</evidence>
<feature type="transmembrane region" description="Helical" evidence="6">
    <location>
        <begin position="137"/>
        <end position="159"/>
    </location>
</feature>
<dbReference type="Pfam" id="PF07690">
    <property type="entry name" value="MFS_1"/>
    <property type="match status" value="1"/>
</dbReference>
<feature type="domain" description="Major facilitator superfamily (MFS) profile" evidence="7">
    <location>
        <begin position="13"/>
        <end position="388"/>
    </location>
</feature>
<organism evidence="8 9">
    <name type="scientific">Heyndrickxia acidicola</name>
    <dbReference type="NCBI Taxonomy" id="209389"/>
    <lineage>
        <taxon>Bacteria</taxon>
        <taxon>Bacillati</taxon>
        <taxon>Bacillota</taxon>
        <taxon>Bacilli</taxon>
        <taxon>Bacillales</taxon>
        <taxon>Bacillaceae</taxon>
        <taxon>Heyndrickxia</taxon>
    </lineage>
</organism>
<dbReference type="RefSeq" id="WP_066268599.1">
    <property type="nucleotide sequence ID" value="NZ_JARMAB010000003.1"/>
</dbReference>
<evidence type="ECO:0000256" key="2">
    <source>
        <dbReference type="ARBA" id="ARBA00022448"/>
    </source>
</evidence>
<gene>
    <name evidence="8" type="ORF">P4T90_02095</name>
</gene>
<feature type="transmembrane region" description="Helical" evidence="6">
    <location>
        <begin position="213"/>
        <end position="234"/>
    </location>
</feature>
<dbReference type="CDD" id="cd17489">
    <property type="entry name" value="MFS_YfcJ_like"/>
    <property type="match status" value="1"/>
</dbReference>
<dbReference type="Proteomes" id="UP001341444">
    <property type="component" value="Unassembled WGS sequence"/>
</dbReference>
<feature type="transmembrane region" description="Helical" evidence="6">
    <location>
        <begin position="51"/>
        <end position="71"/>
    </location>
</feature>
<keyword evidence="9" id="KW-1185">Reference proteome</keyword>
<dbReference type="InterPro" id="IPR036259">
    <property type="entry name" value="MFS_trans_sf"/>
</dbReference>
<dbReference type="PANTHER" id="PTHR23531">
    <property type="entry name" value="QUINOLENE RESISTANCE PROTEIN NORA"/>
    <property type="match status" value="1"/>
</dbReference>
<dbReference type="InterPro" id="IPR020846">
    <property type="entry name" value="MFS_dom"/>
</dbReference>
<feature type="transmembrane region" description="Helical" evidence="6">
    <location>
        <begin position="335"/>
        <end position="354"/>
    </location>
</feature>
<accession>A0ABU6MCX5</accession>
<name>A0ABU6MCX5_9BACI</name>
<sequence length="399" mass="43507">MEQQEPTKLWTWQYVLIILITFLFFLGLQALMGGFPVFVSGLTHDPSKGGLMTTSFMLAGIITRPFIGILMHKLNMKTTLILTVLFLLVTIILSFGQEAYSYLILLRILQGICFGISTTLLATLATNLIPSERTGEGIGYFGMATSLGTTFGPMVALFMVHSYSFNNLIAMSLVIVVLTVIGSLFIKNKKNAPTARPVRNNQSLVDYAFDKKAFLPCILVCLFYITFSGIVNFLDGLGTENHFGGKVSLFFLIIAAMMVLTRPFSGKIFDRLGHRYLIYPGSIFGVIGLMFLAGTHSFSMLAVSGIFYGVAYGVMQPTFQAWAVKRVSPDKKGTANAMSLSFMDLGMAIGSASLGNVAGLVGYNATFGFSSILLLLLFAIYLASSLANRNIKKPLNTSM</sequence>
<keyword evidence="3 6" id="KW-0812">Transmembrane</keyword>
<comment type="subcellular location">
    <subcellularLocation>
        <location evidence="1">Cell membrane</location>
        <topology evidence="1">Multi-pass membrane protein</topology>
    </subcellularLocation>
</comment>
<evidence type="ECO:0000256" key="3">
    <source>
        <dbReference type="ARBA" id="ARBA00022692"/>
    </source>
</evidence>
<dbReference type="PROSITE" id="PS50850">
    <property type="entry name" value="MFS"/>
    <property type="match status" value="1"/>
</dbReference>
<feature type="transmembrane region" description="Helical" evidence="6">
    <location>
        <begin position="276"/>
        <end position="294"/>
    </location>
</feature>
<evidence type="ECO:0000256" key="5">
    <source>
        <dbReference type="ARBA" id="ARBA00023136"/>
    </source>
</evidence>
<dbReference type="InterPro" id="IPR011701">
    <property type="entry name" value="MFS"/>
</dbReference>
<feature type="transmembrane region" description="Helical" evidence="6">
    <location>
        <begin position="246"/>
        <end position="264"/>
    </location>
</feature>
<feature type="transmembrane region" description="Helical" evidence="6">
    <location>
        <begin position="300"/>
        <end position="323"/>
    </location>
</feature>
<dbReference type="EMBL" id="JARMAB010000003">
    <property type="protein sequence ID" value="MED1201876.1"/>
    <property type="molecule type" value="Genomic_DNA"/>
</dbReference>
<feature type="transmembrane region" description="Helical" evidence="6">
    <location>
        <begin position="102"/>
        <end position="125"/>
    </location>
</feature>